<evidence type="ECO:0000256" key="1">
    <source>
        <dbReference type="SAM" id="MobiDB-lite"/>
    </source>
</evidence>
<feature type="region of interest" description="Disordered" evidence="1">
    <location>
        <begin position="31"/>
        <end position="72"/>
    </location>
</feature>
<gene>
    <name evidence="3" type="ORF">BgAZ_106950</name>
</gene>
<keyword evidence="2" id="KW-0732">Signal</keyword>
<dbReference type="EMBL" id="JAVEPI010000001">
    <property type="protein sequence ID" value="KAK1444789.1"/>
    <property type="molecule type" value="Genomic_DNA"/>
</dbReference>
<keyword evidence="4" id="KW-1185">Reference proteome</keyword>
<evidence type="ECO:0000256" key="2">
    <source>
        <dbReference type="SAM" id="SignalP"/>
    </source>
</evidence>
<sequence>MARLTVVAVCLCVLLNGAVAVLISSNRSQLSQGRLKDGSGNAHGHSRNYTPSKSAFVARSGGKSTNKGGSVRDIEIRRTQIYSENGNVTKNPWDVESYDRPEDILLPGNYDLGIPREHMEALRAVLDRVDPDDEDEEDEDQAHPLADIMFRYWGTEPNPRDKLLQLAEKVQEESKKTDDLGEICKNLGLPAPLTVKHDLAVAMLREMFGRRPPPKGYFESFLDEFGLTGLKEYFFPLKPKKSQSKWRFGIELKDPNREIQPLSENALRGYVGVPYYDHLEELSRIHPENARRILTVIHRIYTPPILYVDLHPDKEPTDQQLYNDSENLKKAQCDIFKKFIDTYPDLKWPVDDEGFLDIYNKWYPEDKAEEVNSLPEIMKQSYGSGRRLSAPNFHYRFIAVPAVSCAAALATGSLLQRGISALAGMVGGINGQMMVENYVGSKLCGAVVGLLTWAGMTGDLSVKGDVFSVALKNFIENGLEDPRELMSAVYSGLIPKDEVKRGIEKFVVHCTLTAFQRAMRLANDSKGIDAWNLLTKQVRKVAEVCLPICGASVYRIMYFVAGDLAVSDDLPAAHGYEVLGSEISGDKEDPYDDYSRLYQEGREMVGLPEPNRELYERNAMLFTTFCLQAFGNMKGFKRVSDEPINKYEDFKREMKERNIPDEDWDNLKDEPMMPSTLDDVEKFASELEETNGKFKRITLEREYGFDPLNEFMGETEEQKTTRMQIELQEARDALVDISRPQGYKLEMAKAISIFMYLREEWLLPRYTAFLKKQCTEFIASEIENHAGNIDEKIKEFDVAPKYTEEIKTDAMFLLAQRLYKDGKLDHDKVLDMARATGIADQVALDACSVALFQDLKKEVEEWDLTAVTSDMIKGIKQRYRCKDLVFVNAICEVIKQSVSQAKKEMINARNKLNWNLVEKHMSMLLKGRKAVVNAAASTIDCKLWYRLEQAFRYNLPFAEHEFTKDEIIGTGIIAKLPNQDWQLADPPPKKSELQIAKEEFEADLKDAEPLEIVGEDNETPLHLQMKLSELVEKGEIDPQFECIPTEFHVGDRPKEPEYELEELKPVDEFADGRPIINSKLAYACWVVYCYRKRGVNDEDAKTVLTIFPFLEKLMERTDRDWRRLYARQRLRQKDSLGSKVDWEEELDCDKATAAEICSVTYEENLLKRTGAFVEHIEDDIGDVQDSYFNPFDPSIYNRMNYLYSEKIPSDLEMENIKKLHSFFKLSPEKIEEIHTKCFSFALDQHCGQLMKESVKDWSKVVEEQVKPLAKQLLISDEPLDMILRKAEYDYLTREANRLMMDRVPGKDFLERAEFIVSEFKRLNVLTASDGKLKQKFSIKAQTSVFMEEIMSAFIISHCDLYEKVDQTKLDEMCAVYGLFREDRKELLNKLGRKFYHKFLKQFKEEELTMDCMKEVKHLQKTYEFENVDLEKVFATHVAHRIKEWYDPESGLEAMKKLVIILHGEDFRKIIPFERSRRIHWFINIIKDCIEDGEDKAETRVFTYTPDEFFELQFKGGEENFDNLQGVINTSSRILTLSPEEYREARIIAAEEHGAIYLETVLHLLKGKDGIYAADQAMSKFIRALSIAPSDALPVIKKELPKINDYEVLRKVVMMLPCSDATLAKGIKLIDSLEKA</sequence>
<feature type="chain" id="PRO_5042136167" evidence="2">
    <location>
        <begin position="21"/>
        <end position="1635"/>
    </location>
</feature>
<name>A0AAD8PG96_BABGI</name>
<dbReference type="Proteomes" id="UP001230268">
    <property type="component" value="Unassembled WGS sequence"/>
</dbReference>
<evidence type="ECO:0000313" key="3">
    <source>
        <dbReference type="EMBL" id="KAK1444789.1"/>
    </source>
</evidence>
<feature type="signal peptide" evidence="2">
    <location>
        <begin position="1"/>
        <end position="20"/>
    </location>
</feature>
<proteinExistence type="predicted"/>
<reference evidence="3" key="1">
    <citation type="submission" date="2023-08" db="EMBL/GenBank/DDBJ databases">
        <title>Draft sequence of the Babesia gibsoni genome.</title>
        <authorList>
            <person name="Yamagishi J.Y."/>
            <person name="Xuan X.X."/>
        </authorList>
    </citation>
    <scope>NUCLEOTIDE SEQUENCE</scope>
    <source>
        <strain evidence="3">Azabu</strain>
    </source>
</reference>
<comment type="caution">
    <text evidence="3">The sequence shown here is derived from an EMBL/GenBank/DDBJ whole genome shotgun (WGS) entry which is preliminary data.</text>
</comment>
<accession>A0AAD8PG96</accession>
<evidence type="ECO:0000313" key="4">
    <source>
        <dbReference type="Proteomes" id="UP001230268"/>
    </source>
</evidence>
<organism evidence="3 4">
    <name type="scientific">Babesia gibsoni</name>
    <dbReference type="NCBI Taxonomy" id="33632"/>
    <lineage>
        <taxon>Eukaryota</taxon>
        <taxon>Sar</taxon>
        <taxon>Alveolata</taxon>
        <taxon>Apicomplexa</taxon>
        <taxon>Aconoidasida</taxon>
        <taxon>Piroplasmida</taxon>
        <taxon>Babesiidae</taxon>
        <taxon>Babesia</taxon>
    </lineage>
</organism>
<protein>
    <submittedName>
        <fullName evidence="3">Uncharacterized protein</fullName>
    </submittedName>
</protein>